<comment type="caution">
    <text evidence="6">The sequence shown here is derived from an EMBL/GenBank/DDBJ whole genome shotgun (WGS) entry which is preliminary data.</text>
</comment>
<dbReference type="EMBL" id="JANBPY010000056">
    <property type="protein sequence ID" value="KAJ1969464.1"/>
    <property type="molecule type" value="Genomic_DNA"/>
</dbReference>
<dbReference type="GO" id="GO:0070628">
    <property type="term" value="F:proteasome binding"/>
    <property type="evidence" value="ECO:0007669"/>
    <property type="project" value="InterPro"/>
</dbReference>
<comment type="similarity">
    <text evidence="2">Belongs to the proteasome inhibitor PI31 family.</text>
</comment>
<feature type="compositionally biased region" description="Polar residues" evidence="4">
    <location>
        <begin position="15"/>
        <end position="31"/>
    </location>
</feature>
<dbReference type="GO" id="GO:0005737">
    <property type="term" value="C:cytoplasm"/>
    <property type="evidence" value="ECO:0007669"/>
    <property type="project" value="UniProtKB-SubCell"/>
</dbReference>
<dbReference type="Pfam" id="PF08577">
    <property type="entry name" value="PI31_Prot_C"/>
    <property type="match status" value="1"/>
</dbReference>
<protein>
    <recommendedName>
        <fullName evidence="5">PI31 proteasome regulator C-terminal domain-containing protein</fullName>
    </recommendedName>
</protein>
<sequence>MEPWNNLSDGRGNVPPNQSPRNGNARASTDPTHPLTPQPLVSQPPDQSSLTFPSVGAADLDPLAAAPSIMPGPRGVHLGGTTNPRVGGDISGGGMHVGPGHPLFGRVSTGPDHSTGTPFAGPQRLPPGAVPSGARFDPVVPFGPNPNRGPGGLPRPPTGNTPQPWSGEPDQDEFLPPAPGPNFF</sequence>
<proteinExistence type="inferred from homology"/>
<feature type="compositionally biased region" description="Low complexity" evidence="4">
    <location>
        <begin position="57"/>
        <end position="67"/>
    </location>
</feature>
<accession>A0A9W8E9G8</accession>
<reference evidence="6" key="1">
    <citation type="submission" date="2022-07" db="EMBL/GenBank/DDBJ databases">
        <title>Phylogenomic reconstructions and comparative analyses of Kickxellomycotina fungi.</title>
        <authorList>
            <person name="Reynolds N.K."/>
            <person name="Stajich J.E."/>
            <person name="Barry K."/>
            <person name="Grigoriev I.V."/>
            <person name="Crous P."/>
            <person name="Smith M.E."/>
        </authorList>
    </citation>
    <scope>NUCLEOTIDE SEQUENCE</scope>
    <source>
        <strain evidence="6">RSA 1196</strain>
    </source>
</reference>
<evidence type="ECO:0000256" key="3">
    <source>
        <dbReference type="ARBA" id="ARBA00022490"/>
    </source>
</evidence>
<name>A0A9W8E9G8_9FUNG</name>
<organism evidence="6 7">
    <name type="scientific">Dispira parvispora</name>
    <dbReference type="NCBI Taxonomy" id="1520584"/>
    <lineage>
        <taxon>Eukaryota</taxon>
        <taxon>Fungi</taxon>
        <taxon>Fungi incertae sedis</taxon>
        <taxon>Zoopagomycota</taxon>
        <taxon>Kickxellomycotina</taxon>
        <taxon>Dimargaritomycetes</taxon>
        <taxon>Dimargaritales</taxon>
        <taxon>Dimargaritaceae</taxon>
        <taxon>Dispira</taxon>
    </lineage>
</organism>
<dbReference type="PANTHER" id="PTHR13266">
    <property type="entry name" value="PROTEASOME INHIBITOR"/>
    <property type="match status" value="1"/>
</dbReference>
<evidence type="ECO:0000256" key="4">
    <source>
        <dbReference type="SAM" id="MobiDB-lite"/>
    </source>
</evidence>
<evidence type="ECO:0000256" key="2">
    <source>
        <dbReference type="ARBA" id="ARBA00006405"/>
    </source>
</evidence>
<evidence type="ECO:0000259" key="5">
    <source>
        <dbReference type="Pfam" id="PF08577"/>
    </source>
</evidence>
<keyword evidence="7" id="KW-1185">Reference proteome</keyword>
<feature type="region of interest" description="Disordered" evidence="4">
    <location>
        <begin position="1"/>
        <end position="184"/>
    </location>
</feature>
<evidence type="ECO:0000313" key="6">
    <source>
        <dbReference type="EMBL" id="KAJ1969464.1"/>
    </source>
</evidence>
<dbReference type="GO" id="GO:0043161">
    <property type="term" value="P:proteasome-mediated ubiquitin-dependent protein catabolic process"/>
    <property type="evidence" value="ECO:0007669"/>
    <property type="project" value="InterPro"/>
</dbReference>
<dbReference type="InterPro" id="IPR045128">
    <property type="entry name" value="PI31-like"/>
</dbReference>
<dbReference type="GO" id="GO:0004866">
    <property type="term" value="F:endopeptidase inhibitor activity"/>
    <property type="evidence" value="ECO:0007669"/>
    <property type="project" value="InterPro"/>
</dbReference>
<dbReference type="InterPro" id="IPR013886">
    <property type="entry name" value="PI31_Prot_C"/>
</dbReference>
<feature type="domain" description="PI31 proteasome regulator C-terminal" evidence="5">
    <location>
        <begin position="55"/>
        <end position="141"/>
    </location>
</feature>
<feature type="compositionally biased region" description="Low complexity" evidence="4">
    <location>
        <begin position="138"/>
        <end position="148"/>
    </location>
</feature>
<evidence type="ECO:0000256" key="1">
    <source>
        <dbReference type="ARBA" id="ARBA00004496"/>
    </source>
</evidence>
<feature type="compositionally biased region" description="Polar residues" evidence="4">
    <location>
        <begin position="39"/>
        <end position="52"/>
    </location>
</feature>
<evidence type="ECO:0000313" key="7">
    <source>
        <dbReference type="Proteomes" id="UP001150925"/>
    </source>
</evidence>
<dbReference type="AlphaFoldDB" id="A0A9W8E9G8"/>
<dbReference type="Proteomes" id="UP001150925">
    <property type="component" value="Unassembled WGS sequence"/>
</dbReference>
<dbReference type="OrthoDB" id="5599543at2759"/>
<gene>
    <name evidence="6" type="ORF">IWQ62_000606</name>
</gene>
<dbReference type="PANTHER" id="PTHR13266:SF1">
    <property type="entry name" value="PROTEASOME INHIBITOR PI31 SUBUNIT"/>
    <property type="match status" value="1"/>
</dbReference>
<comment type="subcellular location">
    <subcellularLocation>
        <location evidence="1">Cytoplasm</location>
    </subcellularLocation>
</comment>
<keyword evidence="3" id="KW-0963">Cytoplasm</keyword>